<dbReference type="RefSeq" id="WP_110269921.1">
    <property type="nucleotide sequence ID" value="NZ_CP029289.2"/>
</dbReference>
<proteinExistence type="predicted"/>
<dbReference type="EMBL" id="CP029289">
    <property type="protein sequence ID" value="AWR94040.1"/>
    <property type="molecule type" value="Genomic_DNA"/>
</dbReference>
<reference evidence="1 2" key="1">
    <citation type="submission" date="2018-05" db="EMBL/GenBank/DDBJ databases">
        <title>Complete Genome Sequences of Extremely Thermoacidophilic, Metal-Mobilizing Type-Strain Members of the Archaeal Family Sulfolobaceae: Acidianus brierleyi DSM-1651T, Acidianus sulfidivorans DSM-18786T, Metallosphaera hakonensis DSM-7519T, and Metallosphaera prunae DSM-10039T.</title>
        <authorList>
            <person name="Counts J.A."/>
            <person name="Kelly R.M."/>
        </authorList>
    </citation>
    <scope>NUCLEOTIDE SEQUENCE [LARGE SCALE GENOMIC DNA]</scope>
    <source>
        <strain evidence="1 2">DSM 1651</strain>
    </source>
</reference>
<organism evidence="1 2">
    <name type="scientific">Acidianus brierleyi</name>
    <dbReference type="NCBI Taxonomy" id="41673"/>
    <lineage>
        <taxon>Archaea</taxon>
        <taxon>Thermoproteota</taxon>
        <taxon>Thermoprotei</taxon>
        <taxon>Sulfolobales</taxon>
        <taxon>Sulfolobaceae</taxon>
        <taxon>Acidianus</taxon>
    </lineage>
</organism>
<dbReference type="Proteomes" id="UP000248044">
    <property type="component" value="Chromosome"/>
</dbReference>
<gene>
    <name evidence="1" type="ORF">DFR85_04900</name>
</gene>
<name>A0A2U9IDH7_9CREN</name>
<dbReference type="GeneID" id="36831470"/>
<accession>A0A2U9IDH7</accession>
<evidence type="ECO:0000313" key="2">
    <source>
        <dbReference type="Proteomes" id="UP000248044"/>
    </source>
</evidence>
<evidence type="ECO:0000313" key="1">
    <source>
        <dbReference type="EMBL" id="AWR94040.1"/>
    </source>
</evidence>
<keyword evidence="2" id="KW-1185">Reference proteome</keyword>
<protein>
    <submittedName>
        <fullName evidence="1">Uncharacterized protein</fullName>
    </submittedName>
</protein>
<sequence length="736" mass="84943">MEKFKKEGFIITYESMKISKFVQRKLEALLALDIIEARDIDLDLEQIILRYVTNSDVTAYRIIYRLLNEKLIETEDKELYSEVINKVKEALNRAKVKKGPYVGFTIGNTTKLVFKSYKEQRGKNYIRWKLTEKGKKTLIDGLRKLGFSKDEIKSLLNSNPLAAVRDIRLRIVQYLDETSEIESLQRYSHLLGDTTKLTTDVSAGKIFVKTALKVLRPDETYEPKAGFAISFARDEDLLANELIKINLWKDLNVNYLNPLITNFRDYLVKFSIAMLNPVSYNEITEHLKRIVNWPSLAERGNAQKVDAYLDSAIKSGYIIRKGNLLEFVDPFIANAHSPRSILEYLNEAYFAGTILYSGMLSIPINEKQLKIRGFEINFYRSIYTITATLLWQTTYSYPLPIIAEKRDNGLEIKTDEWYKELENIPGDLVNKSAFVKTILDMDKSIAKRVISSYVTEFIKKLENGHLLRLIGSKPPYYLVPYGIYTKLTNVFRDETSNTVVETVKAIAKVIAQYSRKTGNPYMITKEELIKVFKEYSIYEPLIQKLQQEGILLNVGGSYIITPYSLPGIYLDLLKGPSNIIHAQKFSIPLLELLYKVPNEDRQVFQQFLEELIKHEKIGVSDFSKDIVSKSSNPIKLIEAYKFIQGWGLIEDKNNEIYVSPNFDNGNFGAKTILVILKELLGWKEELEGLSNNEIKLIKDFSSAETNNEIEQIIHDYQKKSQYTEEVYDKKNYDSKE</sequence>
<dbReference type="KEGG" id="abri:DFR85_04900"/>
<dbReference type="AlphaFoldDB" id="A0A2U9IDH7"/>